<dbReference type="EMBL" id="CP093379">
    <property type="protein sequence ID" value="UNM95061.1"/>
    <property type="molecule type" value="Genomic_DNA"/>
</dbReference>
<keyword evidence="1" id="KW-0067">ATP-binding</keyword>
<gene>
    <name evidence="1" type="ORF">MMG00_07380</name>
</gene>
<dbReference type="SUPFAM" id="SSF52540">
    <property type="entry name" value="P-loop containing nucleoside triphosphate hydrolases"/>
    <property type="match status" value="1"/>
</dbReference>
<organism evidence="1 2">
    <name type="scientific">Ignatzschineria rhizosphaerae</name>
    <dbReference type="NCBI Taxonomy" id="2923279"/>
    <lineage>
        <taxon>Bacteria</taxon>
        <taxon>Pseudomonadati</taxon>
        <taxon>Pseudomonadota</taxon>
        <taxon>Gammaproteobacteria</taxon>
        <taxon>Cardiobacteriales</taxon>
        <taxon>Ignatzschineriaceae</taxon>
        <taxon>Ignatzschineria</taxon>
    </lineage>
</organism>
<evidence type="ECO:0000313" key="2">
    <source>
        <dbReference type="Proteomes" id="UP000829542"/>
    </source>
</evidence>
<dbReference type="Proteomes" id="UP000829542">
    <property type="component" value="Chromosome"/>
</dbReference>
<dbReference type="InterPro" id="IPR027417">
    <property type="entry name" value="P-loop_NTPase"/>
</dbReference>
<dbReference type="GO" id="GO:0005524">
    <property type="term" value="F:ATP binding"/>
    <property type="evidence" value="ECO:0007669"/>
    <property type="project" value="UniProtKB-KW"/>
</dbReference>
<evidence type="ECO:0000313" key="1">
    <source>
        <dbReference type="EMBL" id="UNM95061.1"/>
    </source>
</evidence>
<keyword evidence="2" id="KW-1185">Reference proteome</keyword>
<dbReference type="Gene3D" id="3.40.50.300">
    <property type="entry name" value="P-loop containing nucleotide triphosphate hydrolases"/>
    <property type="match status" value="1"/>
</dbReference>
<protein>
    <submittedName>
        <fullName evidence="1">ATP-binding protein</fullName>
    </submittedName>
</protein>
<dbReference type="Pfam" id="PF13671">
    <property type="entry name" value="AAA_33"/>
    <property type="match status" value="1"/>
</dbReference>
<accession>A0ABY3WZW8</accession>
<sequence length="175" mass="20190">MIIWINGAFGSGKTTISQSLKQMFEEAFIYDPELLGSLLNKIFPSGLQQDDFQDYLEWRQWNCDILRKLSKSYQGIIIVPMTIYKAKNYLEIIEKLKQEGVPLLHIVLDVSKDTILSRLAERNDGTLMWGASKIDKILEAFEHMPATEKLAYENIAVEDAVIGIMERWEIYLKSL</sequence>
<name>A0ABY3WZW8_9GAMM</name>
<proteinExistence type="predicted"/>
<dbReference type="RefSeq" id="WP_242146940.1">
    <property type="nucleotide sequence ID" value="NZ_CP093379.1"/>
</dbReference>
<reference evidence="1 2" key="1">
    <citation type="submission" date="2022-03" db="EMBL/GenBank/DDBJ databases">
        <title>Ignatzschineria rhizosphaerae HR5S32.</title>
        <authorList>
            <person name="Sun J.Q."/>
            <person name="Feng J.Y."/>
        </authorList>
    </citation>
    <scope>NUCLEOTIDE SEQUENCE [LARGE SCALE GENOMIC DNA]</scope>
    <source>
        <strain evidence="1 2">HR5S32</strain>
    </source>
</reference>
<keyword evidence="1" id="KW-0547">Nucleotide-binding</keyword>